<reference evidence="4" key="1">
    <citation type="submission" date="2022-11" db="UniProtKB">
        <authorList>
            <consortium name="WormBaseParasite"/>
        </authorList>
    </citation>
    <scope>IDENTIFICATION</scope>
</reference>
<proteinExistence type="predicted"/>
<feature type="region of interest" description="Disordered" evidence="2">
    <location>
        <begin position="649"/>
        <end position="672"/>
    </location>
</feature>
<feature type="compositionally biased region" description="Low complexity" evidence="2">
    <location>
        <begin position="659"/>
        <end position="672"/>
    </location>
</feature>
<feature type="region of interest" description="Disordered" evidence="2">
    <location>
        <begin position="502"/>
        <end position="524"/>
    </location>
</feature>
<dbReference type="WBParaSite" id="Gr19_v10_g16365.t2">
    <property type="protein sequence ID" value="Gr19_v10_g16365.t2"/>
    <property type="gene ID" value="Gr19_v10_g16365"/>
</dbReference>
<evidence type="ECO:0000256" key="2">
    <source>
        <dbReference type="SAM" id="MobiDB-lite"/>
    </source>
</evidence>
<feature type="compositionally biased region" description="Pro residues" evidence="2">
    <location>
        <begin position="39"/>
        <end position="49"/>
    </location>
</feature>
<feature type="compositionally biased region" description="Low complexity" evidence="2">
    <location>
        <begin position="502"/>
        <end position="521"/>
    </location>
</feature>
<name>A0A914HCZ7_GLORO</name>
<keyword evidence="3" id="KW-1185">Reference proteome</keyword>
<evidence type="ECO:0000313" key="3">
    <source>
        <dbReference type="Proteomes" id="UP000887572"/>
    </source>
</evidence>
<feature type="region of interest" description="Disordered" evidence="2">
    <location>
        <begin position="180"/>
        <end position="212"/>
    </location>
</feature>
<protein>
    <submittedName>
        <fullName evidence="4">Uncharacterized protein</fullName>
    </submittedName>
</protein>
<dbReference type="Proteomes" id="UP000887572">
    <property type="component" value="Unplaced"/>
</dbReference>
<keyword evidence="1" id="KW-0175">Coiled coil</keyword>
<organism evidence="3 4">
    <name type="scientific">Globodera rostochiensis</name>
    <name type="common">Golden nematode worm</name>
    <name type="synonym">Heterodera rostochiensis</name>
    <dbReference type="NCBI Taxonomy" id="31243"/>
    <lineage>
        <taxon>Eukaryota</taxon>
        <taxon>Metazoa</taxon>
        <taxon>Ecdysozoa</taxon>
        <taxon>Nematoda</taxon>
        <taxon>Chromadorea</taxon>
        <taxon>Rhabditida</taxon>
        <taxon>Tylenchina</taxon>
        <taxon>Tylenchomorpha</taxon>
        <taxon>Tylenchoidea</taxon>
        <taxon>Heteroderidae</taxon>
        <taxon>Heteroderinae</taxon>
        <taxon>Globodera</taxon>
    </lineage>
</organism>
<evidence type="ECO:0000256" key="1">
    <source>
        <dbReference type="SAM" id="Coils"/>
    </source>
</evidence>
<feature type="region of interest" description="Disordered" evidence="2">
    <location>
        <begin position="539"/>
        <end position="566"/>
    </location>
</feature>
<feature type="coiled-coil region" evidence="1">
    <location>
        <begin position="806"/>
        <end position="833"/>
    </location>
</feature>
<sequence length="861" mass="90396">MDVEKELPQQPTVAVRASEPLPVASRPLSREGTLSARARPPPSPPPSPSPAASCFVALPGAAPPQIGKLRTLGGRRSPQFPFPRRKSLHALASPVPLPFLLQSPRPRFISQMDAVTATSTAATSAFGGMEPQKFDLAALLKNVAAAAAASSAAAVAPVATMAAVCGGTTTATLAMPMATSSTATSPNSVESSASTNGAPTASPSPPHSAASVADMKPISAASLAPPGVYQRRQLPFTPIKPSYAPSGHGRQILVYDSRSHPGRRREFAYKTRFTNQSGLTTVYYRCMACRALRHRLQRVFPKDKLPALQVPCIAVKNDLLINDPDFPDASDHFCSPLTIEESNQRLQNTFERGHKRARMKMASTAVEETIRKVGRLNAAAAAEGGIKAEEESEDGGDEGGSAALQIDLWTKSADATTTSSGLMELSGNGGGTYRGAVQTGGEGSDCSSDSLVVDVLKDQSPDEELLGGTRRDHMPLHKIKEENGAKAFADSVGGRLRQPLSSLASTTATTSKGSGTTTSARSPRKKLDALLKLAEMRAAATANGGPNGKEEGKAGEVSVRHGDGEEGAQQRGVTALLLGQHQHKQADNVHPSSLSNCSTSSSSSSSCRGHSGHAIQNLQFNSLGSLLTNSSSSQFPNALSAAIINQNYHQHPHHQSPTNSNPFNNNNNNLSNGVADSIQSIQAIASRLSRGGATTGNASELSKALDGKAHQQQQKGAGLFVNGNWEKPTFGTTNPMMMMMGTAHQQQNLLKGALVNGNGQQQQMMVGELLKKYVENNAELATSAENMTNSGGPHSRNSGELACAMFMAQMVENAELRQEVQKLRAELDSLKALVAAAAVVGTNNGFDNGGNGSNGLHRHIH</sequence>
<evidence type="ECO:0000313" key="4">
    <source>
        <dbReference type="WBParaSite" id="Gr19_v10_g16365.t2"/>
    </source>
</evidence>
<feature type="region of interest" description="Disordered" evidence="2">
    <location>
        <begin position="1"/>
        <end position="54"/>
    </location>
</feature>
<feature type="compositionally biased region" description="Low complexity" evidence="2">
    <location>
        <begin position="592"/>
        <end position="606"/>
    </location>
</feature>
<feature type="region of interest" description="Disordered" evidence="2">
    <location>
        <begin position="581"/>
        <end position="611"/>
    </location>
</feature>
<accession>A0A914HCZ7</accession>
<dbReference type="AlphaFoldDB" id="A0A914HCZ7"/>
<feature type="compositionally biased region" description="Basic and acidic residues" evidence="2">
    <location>
        <begin position="548"/>
        <end position="564"/>
    </location>
</feature>